<dbReference type="PANTHER" id="PTHR48106:SF8">
    <property type="entry name" value="OS02G0805600 PROTEIN"/>
    <property type="match status" value="1"/>
</dbReference>
<dbReference type="Proteomes" id="UP000831113">
    <property type="component" value="Chromosome"/>
</dbReference>
<keyword evidence="1" id="KW-0521">NADP</keyword>
<gene>
    <name evidence="4" type="ORF">MTX78_12125</name>
</gene>
<dbReference type="InterPro" id="IPR013154">
    <property type="entry name" value="ADH-like_N"/>
</dbReference>
<dbReference type="InterPro" id="IPR011032">
    <property type="entry name" value="GroES-like_sf"/>
</dbReference>
<proteinExistence type="predicted"/>
<accession>A0ABY4CRI8</accession>
<dbReference type="NCBIfam" id="TIGR02824">
    <property type="entry name" value="quinone_pig3"/>
    <property type="match status" value="1"/>
</dbReference>
<feature type="domain" description="Enoyl reductase (ER)" evidence="3">
    <location>
        <begin position="10"/>
        <end position="321"/>
    </location>
</feature>
<organism evidence="4 5">
    <name type="scientific">Hymenobacter tibetensis</name>
    <dbReference type="NCBI Taxonomy" id="497967"/>
    <lineage>
        <taxon>Bacteria</taxon>
        <taxon>Pseudomonadati</taxon>
        <taxon>Bacteroidota</taxon>
        <taxon>Cytophagia</taxon>
        <taxon>Cytophagales</taxon>
        <taxon>Hymenobacteraceae</taxon>
        <taxon>Hymenobacter</taxon>
    </lineage>
</organism>
<keyword evidence="5" id="KW-1185">Reference proteome</keyword>
<dbReference type="InterPro" id="IPR020843">
    <property type="entry name" value="ER"/>
</dbReference>
<evidence type="ECO:0000256" key="1">
    <source>
        <dbReference type="ARBA" id="ARBA00022857"/>
    </source>
</evidence>
<evidence type="ECO:0000313" key="4">
    <source>
        <dbReference type="EMBL" id="UOG72875.1"/>
    </source>
</evidence>
<dbReference type="RefSeq" id="WP_243794245.1">
    <property type="nucleotide sequence ID" value="NZ_CP094669.1"/>
</dbReference>
<sequence length="332" mass="35137">MNSIVISAPGGPEVLHLTSQPIPEPAAHEILIRVQAAGVNRPDVLLRQGKYAGSGDVSGTVPGLEVAGIVERSGASVTRWQPGAQVCALLASGGYAEYAVVDARHCLPLPAGWSFAEAASLPETVFTVWHNVFQRGLLQPGETLLVHGGSSGIGITAVQLAHALGSTVAATVGSSAKAAAVRALGADVVVNYKEQDFEVEVQAMGGADVVLDMIGGDYTPKNLRLLRDDGRLVYINAMRGGTAEFNALDVMRRRLTISGSTLRPRSAAFKAALAAEVERHVWPLLLQKQFRPVLYRTFPLAEAAAAHQLLESSEHIGKIVLLTHEQQEVPSV</sequence>
<evidence type="ECO:0000259" key="3">
    <source>
        <dbReference type="SMART" id="SM00829"/>
    </source>
</evidence>
<dbReference type="SMART" id="SM00829">
    <property type="entry name" value="PKS_ER"/>
    <property type="match status" value="1"/>
</dbReference>
<dbReference type="InterPro" id="IPR036291">
    <property type="entry name" value="NAD(P)-bd_dom_sf"/>
</dbReference>
<dbReference type="InterPro" id="IPR013149">
    <property type="entry name" value="ADH-like_C"/>
</dbReference>
<keyword evidence="2" id="KW-0560">Oxidoreductase</keyword>
<name>A0ABY4CRI8_9BACT</name>
<dbReference type="CDD" id="cd05276">
    <property type="entry name" value="p53_inducible_oxidoreductase"/>
    <property type="match status" value="1"/>
</dbReference>
<dbReference type="PANTHER" id="PTHR48106">
    <property type="entry name" value="QUINONE OXIDOREDUCTASE PIG3-RELATED"/>
    <property type="match status" value="1"/>
</dbReference>
<dbReference type="EMBL" id="CP094669">
    <property type="protein sequence ID" value="UOG72875.1"/>
    <property type="molecule type" value="Genomic_DNA"/>
</dbReference>
<dbReference type="Pfam" id="PF08240">
    <property type="entry name" value="ADH_N"/>
    <property type="match status" value="1"/>
</dbReference>
<dbReference type="SUPFAM" id="SSF51735">
    <property type="entry name" value="NAD(P)-binding Rossmann-fold domains"/>
    <property type="match status" value="1"/>
</dbReference>
<dbReference type="Gene3D" id="3.40.50.720">
    <property type="entry name" value="NAD(P)-binding Rossmann-like Domain"/>
    <property type="match status" value="1"/>
</dbReference>
<reference evidence="4 5" key="1">
    <citation type="submission" date="2022-03" db="EMBL/GenBank/DDBJ databases">
        <title>Hymenobactersp. isolated from the air.</title>
        <authorList>
            <person name="Won M."/>
            <person name="Kwon S.-W."/>
        </authorList>
    </citation>
    <scope>NUCLEOTIDE SEQUENCE [LARGE SCALE GENOMIC DNA]</scope>
    <source>
        <strain evidence="4 5">KACC 21982</strain>
    </source>
</reference>
<evidence type="ECO:0000256" key="2">
    <source>
        <dbReference type="ARBA" id="ARBA00023002"/>
    </source>
</evidence>
<protein>
    <submittedName>
        <fullName evidence="4">NAD(P)H-quinone oxidoreductase</fullName>
    </submittedName>
</protein>
<dbReference type="InterPro" id="IPR014189">
    <property type="entry name" value="Quinone_OxRdtase_PIG3"/>
</dbReference>
<dbReference type="SUPFAM" id="SSF50129">
    <property type="entry name" value="GroES-like"/>
    <property type="match status" value="1"/>
</dbReference>
<dbReference type="Pfam" id="PF00107">
    <property type="entry name" value="ADH_zinc_N"/>
    <property type="match status" value="1"/>
</dbReference>
<evidence type="ECO:0000313" key="5">
    <source>
        <dbReference type="Proteomes" id="UP000831113"/>
    </source>
</evidence>
<dbReference type="Gene3D" id="3.90.180.10">
    <property type="entry name" value="Medium-chain alcohol dehydrogenases, catalytic domain"/>
    <property type="match status" value="1"/>
</dbReference>